<proteinExistence type="predicted"/>
<protein>
    <submittedName>
        <fullName evidence="3">Sugar-binding protein</fullName>
    </submittedName>
</protein>
<dbReference type="Gene3D" id="2.60.40.1190">
    <property type="match status" value="1"/>
</dbReference>
<keyword evidence="4" id="KW-1185">Reference proteome</keyword>
<keyword evidence="1" id="KW-0732">Signal</keyword>
<evidence type="ECO:0000259" key="2">
    <source>
        <dbReference type="Pfam" id="PF06452"/>
    </source>
</evidence>
<gene>
    <name evidence="3" type="ORF">ACFQ13_01355</name>
</gene>
<feature type="signal peptide" evidence="1">
    <location>
        <begin position="1"/>
        <end position="19"/>
    </location>
</feature>
<dbReference type="EMBL" id="JBHTKM010000001">
    <property type="protein sequence ID" value="MFD1014553.1"/>
    <property type="molecule type" value="Genomic_DNA"/>
</dbReference>
<evidence type="ECO:0000256" key="1">
    <source>
        <dbReference type="SAM" id="SignalP"/>
    </source>
</evidence>
<comment type="caution">
    <text evidence="3">The sequence shown here is derived from an EMBL/GenBank/DDBJ whole genome shotgun (WGS) entry which is preliminary data.</text>
</comment>
<dbReference type="RefSeq" id="WP_386113292.1">
    <property type="nucleotide sequence ID" value="NZ_JBHTKM010000001.1"/>
</dbReference>
<dbReference type="InterPro" id="IPR010502">
    <property type="entry name" value="Carb-bd_dom_fam9"/>
</dbReference>
<evidence type="ECO:0000313" key="3">
    <source>
        <dbReference type="EMBL" id="MFD1014553.1"/>
    </source>
</evidence>
<reference evidence="4" key="1">
    <citation type="journal article" date="2019" name="Int. J. Syst. Evol. Microbiol.">
        <title>The Global Catalogue of Microorganisms (GCM) 10K type strain sequencing project: providing services to taxonomists for standard genome sequencing and annotation.</title>
        <authorList>
            <consortium name="The Broad Institute Genomics Platform"/>
            <consortium name="The Broad Institute Genome Sequencing Center for Infectious Disease"/>
            <person name="Wu L."/>
            <person name="Ma J."/>
        </authorList>
    </citation>
    <scope>NUCLEOTIDE SEQUENCE [LARGE SCALE GENOMIC DNA]</scope>
    <source>
        <strain evidence="4">CCUG 56098</strain>
    </source>
</reference>
<feature type="chain" id="PRO_5047069261" evidence="1">
    <location>
        <begin position="20"/>
        <end position="265"/>
    </location>
</feature>
<dbReference type="SUPFAM" id="SSF49344">
    <property type="entry name" value="CBD9-like"/>
    <property type="match status" value="1"/>
</dbReference>
<dbReference type="CDD" id="cd00241">
    <property type="entry name" value="DOMON_like"/>
    <property type="match status" value="1"/>
</dbReference>
<name>A0ABW3KNX7_9FLAO</name>
<sequence>MTKAAYLLLLLTLVFNCKNESKTAETDTNKETTQPTQKIATSKTEKQLRHVYKAKDTIVIDAVANDSAWAKSSWYAIDQVWLGDSLSKEDYSGRFKLSWSDEALYVLAEIKDDTLIDTIEDPLERWWDDDCLEIFVDEDNSGGEHQYNHNAFAYHIALDGNVADMSTEKIGKLYNSHVESKNRTIGNTTIWEVKMALYDDSYNDKGTNTPVALSADKKIGFAIAYCDNDKSLEREHFIGSIPVEGEDKNRGWIDANIFGTLLLKD</sequence>
<feature type="domain" description="Carbohydrate-binding" evidence="2">
    <location>
        <begin position="60"/>
        <end position="264"/>
    </location>
</feature>
<organism evidence="3 4">
    <name type="scientific">Winogradskyella rapida</name>
    <dbReference type="NCBI Taxonomy" id="549701"/>
    <lineage>
        <taxon>Bacteria</taxon>
        <taxon>Pseudomonadati</taxon>
        <taxon>Bacteroidota</taxon>
        <taxon>Flavobacteriia</taxon>
        <taxon>Flavobacteriales</taxon>
        <taxon>Flavobacteriaceae</taxon>
        <taxon>Winogradskyella</taxon>
    </lineage>
</organism>
<dbReference type="Pfam" id="PF06452">
    <property type="entry name" value="CBM9_1"/>
    <property type="match status" value="1"/>
</dbReference>
<evidence type="ECO:0000313" key="4">
    <source>
        <dbReference type="Proteomes" id="UP001597086"/>
    </source>
</evidence>
<dbReference type="Proteomes" id="UP001597086">
    <property type="component" value="Unassembled WGS sequence"/>
</dbReference>
<accession>A0ABW3KNX7</accession>